<dbReference type="Pfam" id="PF03178">
    <property type="entry name" value="CPSF_A"/>
    <property type="match status" value="1"/>
</dbReference>
<feature type="domain" description="RSE1/DDB1/CPSF1 first beta-propeller" evidence="6">
    <location>
        <begin position="13"/>
        <end position="429"/>
    </location>
</feature>
<feature type="region of interest" description="Disordered" evidence="4">
    <location>
        <begin position="435"/>
        <end position="491"/>
    </location>
</feature>
<reference evidence="8 9" key="1">
    <citation type="submission" date="2024-07" db="EMBL/GenBank/DDBJ databases">
        <title>Section-level genome sequencing and comparative genomics of Aspergillus sections Usti and Cavernicolus.</title>
        <authorList>
            <consortium name="Lawrence Berkeley National Laboratory"/>
            <person name="Nybo J.L."/>
            <person name="Vesth T.C."/>
            <person name="Theobald S."/>
            <person name="Frisvad J.C."/>
            <person name="Larsen T.O."/>
            <person name="Kjaerboelling I."/>
            <person name="Rothschild-Mancinelli K."/>
            <person name="Lyhne E.K."/>
            <person name="Kogle M.E."/>
            <person name="Barry K."/>
            <person name="Clum A."/>
            <person name="Na H."/>
            <person name="Ledsgaard L."/>
            <person name="Lin J."/>
            <person name="Lipzen A."/>
            <person name="Kuo A."/>
            <person name="Riley R."/>
            <person name="Mondo S."/>
            <person name="Labutti K."/>
            <person name="Haridas S."/>
            <person name="Pangalinan J."/>
            <person name="Salamov A.A."/>
            <person name="Simmons B.A."/>
            <person name="Magnuson J.K."/>
            <person name="Chen J."/>
            <person name="Drula E."/>
            <person name="Henrissat B."/>
            <person name="Wiebenga A."/>
            <person name="Lubbers R.J."/>
            <person name="Gomes A.C."/>
            <person name="Makela M.R."/>
            <person name="Stajich J."/>
            <person name="Grigoriev I.V."/>
            <person name="Mortensen U.H."/>
            <person name="De Vries R.P."/>
            <person name="Baker S.E."/>
            <person name="Andersen M.R."/>
        </authorList>
    </citation>
    <scope>NUCLEOTIDE SEQUENCE [LARGE SCALE GENOMIC DNA]</scope>
    <source>
        <strain evidence="8 9">CBS 588.65</strain>
    </source>
</reference>
<name>A0ABR4HGZ2_9EURO</name>
<comment type="subcellular location">
    <subcellularLocation>
        <location evidence="1">Nucleus</location>
    </subcellularLocation>
</comment>
<dbReference type="PANTHER" id="PTHR10644">
    <property type="entry name" value="DNA REPAIR/RNA PROCESSING CPSF FAMILY"/>
    <property type="match status" value="1"/>
</dbReference>
<evidence type="ECO:0000259" key="7">
    <source>
        <dbReference type="Pfam" id="PF23726"/>
    </source>
</evidence>
<evidence type="ECO:0000313" key="9">
    <source>
        <dbReference type="Proteomes" id="UP001610334"/>
    </source>
</evidence>
<feature type="compositionally biased region" description="Acidic residues" evidence="4">
    <location>
        <begin position="456"/>
        <end position="470"/>
    </location>
</feature>
<organism evidence="8 9">
    <name type="scientific">Aspergillus granulosus</name>
    <dbReference type="NCBI Taxonomy" id="176169"/>
    <lineage>
        <taxon>Eukaryota</taxon>
        <taxon>Fungi</taxon>
        <taxon>Dikarya</taxon>
        <taxon>Ascomycota</taxon>
        <taxon>Pezizomycotina</taxon>
        <taxon>Eurotiomycetes</taxon>
        <taxon>Eurotiomycetidae</taxon>
        <taxon>Eurotiales</taxon>
        <taxon>Aspergillaceae</taxon>
        <taxon>Aspergillus</taxon>
        <taxon>Aspergillus subgen. Nidulantes</taxon>
    </lineage>
</organism>
<dbReference type="InterPro" id="IPR018846">
    <property type="entry name" value="Beta-prop_RSE1/DDB1/CPSF1_1st"/>
</dbReference>
<evidence type="ECO:0000256" key="1">
    <source>
        <dbReference type="ARBA" id="ARBA00004123"/>
    </source>
</evidence>
<dbReference type="Proteomes" id="UP001610334">
    <property type="component" value="Unassembled WGS sequence"/>
</dbReference>
<accession>A0ABR4HGZ2</accession>
<protein>
    <submittedName>
        <fullName evidence="8">CPSF A subunit region-domain-containing protein</fullName>
    </submittedName>
</protein>
<comment type="caution">
    <text evidence="8">The sequence shown here is derived from an EMBL/GenBank/DDBJ whole genome shotgun (WGS) entry which is preliminary data.</text>
</comment>
<evidence type="ECO:0000256" key="3">
    <source>
        <dbReference type="ARBA" id="ARBA00023242"/>
    </source>
</evidence>
<dbReference type="Pfam" id="PF10433">
    <property type="entry name" value="Beta-prop_RSE1_1st"/>
    <property type="match status" value="1"/>
</dbReference>
<evidence type="ECO:0000256" key="2">
    <source>
        <dbReference type="ARBA" id="ARBA00022664"/>
    </source>
</evidence>
<feature type="compositionally biased region" description="Polar residues" evidence="4">
    <location>
        <begin position="474"/>
        <end position="488"/>
    </location>
</feature>
<keyword evidence="9" id="KW-1185">Reference proteome</keyword>
<dbReference type="InterPro" id="IPR004871">
    <property type="entry name" value="RSE1/DDB1/CPSF1_C"/>
</dbReference>
<dbReference type="Gene3D" id="2.130.10.10">
    <property type="entry name" value="YVTN repeat-like/Quinoprotein amine dehydrogenase"/>
    <property type="match status" value="2"/>
</dbReference>
<feature type="domain" description="RSE1/DDB1/CPSF1 second beta-propeller" evidence="7">
    <location>
        <begin position="559"/>
        <end position="934"/>
    </location>
</feature>
<evidence type="ECO:0000313" key="8">
    <source>
        <dbReference type="EMBL" id="KAL2814743.1"/>
    </source>
</evidence>
<dbReference type="EMBL" id="JBFXLT010000031">
    <property type="protein sequence ID" value="KAL2814743.1"/>
    <property type="molecule type" value="Genomic_DNA"/>
</dbReference>
<gene>
    <name evidence="8" type="ORF">BJX63DRAFT_189842</name>
</gene>
<evidence type="ECO:0000256" key="4">
    <source>
        <dbReference type="SAM" id="MobiDB-lite"/>
    </source>
</evidence>
<keyword evidence="3" id="KW-0539">Nucleus</keyword>
<dbReference type="InterPro" id="IPR050358">
    <property type="entry name" value="RSE1/DDB1/CFT1"/>
</dbReference>
<feature type="domain" description="RSE1/DDB1/CPSF1 C-terminal" evidence="5">
    <location>
        <begin position="1002"/>
        <end position="1345"/>
    </location>
</feature>
<evidence type="ECO:0000259" key="6">
    <source>
        <dbReference type="Pfam" id="PF10433"/>
    </source>
</evidence>
<evidence type="ECO:0000259" key="5">
    <source>
        <dbReference type="Pfam" id="PF03178"/>
    </source>
</evidence>
<dbReference type="InterPro" id="IPR058543">
    <property type="entry name" value="Beta-prop_RSE1/DDB1/CPSF1_2nd"/>
</dbReference>
<proteinExistence type="predicted"/>
<dbReference type="Gene3D" id="1.10.150.910">
    <property type="match status" value="1"/>
</dbReference>
<sequence>MQCYTELLPPTGITHALAVPFLSATANNLIVARTSLLQIFSLRTIPFRSENSDAGLAEQGQGADKLVLEREYSLPGTITDLCRVKVLNTKSGGEGVLIAFRDAKLSLIEWDPARYGICTISIHYYERDDMTRSPWASDLGSCSSILSADPSSRCAVFQFGARNLAIIPFHQAGDDLVMDEYGSDLDEGNLESSGSKGRDDTKDKVATAYQTPYASSFVLPLTALDPSIIHPISLSFLYEYREPTFGILYSQVATSTALLHERKDVVYYTVFTLDLEQRASTTLLSVTRLPSDLFKVVALPPPVGGSLLIGSNELVHVDQAGKTNAVGVNEFSRQASSFSMTDQSHLALRLENCVVERFSEGNGDLLLVLSTGEMALVSFKLDGRSVSGISVVLLSTQTENFIASMASSSAFLGDGRVFFGSEDADSVLLGWPHASSTTKKCKPQAKHTANASGDLSGDDQSDDDAYEDDLYSSAPDTTASTRNTQPINYSPAGLDNLQVYDRLFSPGPIRDIVMGKNSVIATDGGQAENNVSDLELVAAQGSDRGGALVVMKREIDPLVIDSLRTDSADALWTVSIAQTPSESEQRYRDYVILSKQEGADKEESEVFILENGLKQFTAPEFNPNHDLTIEIGALPSKKRVIQILRNEVRSYDADLGLAQIYPVWDDETSEERVAVSASIADPYLAIIRDDSSLLLLQLDESGDLDEAIVSEDTATRKWLSASLYLDKNGFFALSGPNTANSPQSSMVLFLLSEDHQLFIYRLPDQKLISIIEGVGCLPPILSTEPPKRSTTRERLVQLAVADLGDSWNNMPYLILRTETDDLVVYRPFISDSSGEKPAGLRFFKESNHALPSVPTKADDEQLAPKPLRILPNISSYCSIFMPGPSAGFVFRTPTASPHFIRLRGGHIGGLGCFSTPDKGFAYLDSNGTVRLAKLPREIQLGLPWALKRVPIGEQIDQLAYSSASGTYVLGTCTRSEFRLPQDDELHPEWRSEEITFVPEVDRSSLKVVSPRTWSVIDSYSLDPAEHIMAMKTMSLEVSENTHERRDMVVVGTAITRGEDIPSRGCIYVFEVIKVVPDPEHPETDRKLKLIGKEPVKGAVTALSEIGGQGFLIAAQGQKCLVRGLKEDGSLLPVAFMDMQCYVSVAKELKGTGMCILGDAVKGIWFAGYSEEPYKMSLFAKDLDYLEVSAADFLPDGNKLFIVVADSECNLYILQYDPEDPSSSNGDKLLNRSKFHTGNSISTVTLLPRTLVSSERAISGSDPDEMDIDSAAPLHQVLVTSHNGSIGLVTCVPEEFYRRLSALQSQLTNTLEHPCGLNPRAHRAVESDASAGRGMLDGNLLFQYLDMSKQRKAEIAGRVGAKEWEIKTDLEVVGGAGLGYL</sequence>
<keyword evidence="2" id="KW-0507">mRNA processing</keyword>
<dbReference type="Pfam" id="PF23726">
    <property type="entry name" value="Beta-prop_RSE1_2nd"/>
    <property type="match status" value="1"/>
</dbReference>
<dbReference type="InterPro" id="IPR015943">
    <property type="entry name" value="WD40/YVTN_repeat-like_dom_sf"/>
</dbReference>